<comment type="caution">
    <text evidence="5">The sequence shown here is derived from an EMBL/GenBank/DDBJ whole genome shotgun (WGS) entry which is preliminary data.</text>
</comment>
<dbReference type="Gene3D" id="3.30.70.330">
    <property type="match status" value="2"/>
</dbReference>
<protein>
    <recommendedName>
        <fullName evidence="4">RRM domain-containing protein</fullName>
    </recommendedName>
</protein>
<gene>
    <name evidence="5" type="ORF">HYH03_016629</name>
</gene>
<keyword evidence="6" id="KW-1185">Reference proteome</keyword>
<feature type="domain" description="RRM" evidence="4">
    <location>
        <begin position="196"/>
        <end position="272"/>
    </location>
</feature>
<keyword evidence="1" id="KW-0677">Repeat</keyword>
<sequence length="292" mass="31368">MEQHGMKRARPNEGPEGGLDQQGMAAGGAGAGQISDGFPCVRLRGLPFDVMEGDIKCFLELEPVDVVMVKRDGRFSGEAFVVLGNLQLVEAAMTKHRQFIGQRFIEIFPAQKRDYYRAVTGYVNGGDPRGYGGMGMGMGMMDPSMGYNPMMGGYDQSMMGMGMGGDMGMMGYGGGYGGMGMGGGRGMGMGGGGTTWLKLRGLPFAAVPEDIIAFFDDGTLGIPRLDPSRVHMWTDGGRPTGMALVQFNTPQEASMARNKDKQLMGTRYVEIFPATRGDLDKFMARTGEQIPV</sequence>
<evidence type="ECO:0000259" key="4">
    <source>
        <dbReference type="SMART" id="SM00360"/>
    </source>
</evidence>
<accession>A0A836BRF0</accession>
<keyword evidence="2" id="KW-0694">RNA-binding</keyword>
<dbReference type="CDD" id="cd12254">
    <property type="entry name" value="RRM_hnRNPH_ESRPs_RBM12_like"/>
    <property type="match status" value="1"/>
</dbReference>
<dbReference type="InterPro" id="IPR035979">
    <property type="entry name" value="RBD_domain_sf"/>
</dbReference>
<feature type="domain" description="RRM" evidence="4">
    <location>
        <begin position="40"/>
        <end position="108"/>
    </location>
</feature>
<dbReference type="InterPro" id="IPR000504">
    <property type="entry name" value="RRM_dom"/>
</dbReference>
<dbReference type="SMART" id="SM00360">
    <property type="entry name" value="RRM"/>
    <property type="match status" value="2"/>
</dbReference>
<organism evidence="5 6">
    <name type="scientific">Edaphochlamys debaryana</name>
    <dbReference type="NCBI Taxonomy" id="47281"/>
    <lineage>
        <taxon>Eukaryota</taxon>
        <taxon>Viridiplantae</taxon>
        <taxon>Chlorophyta</taxon>
        <taxon>core chlorophytes</taxon>
        <taxon>Chlorophyceae</taxon>
        <taxon>CS clade</taxon>
        <taxon>Chlamydomonadales</taxon>
        <taxon>Chlamydomonadales incertae sedis</taxon>
        <taxon>Edaphochlamys</taxon>
    </lineage>
</organism>
<reference evidence="5" key="1">
    <citation type="journal article" date="2020" name="bioRxiv">
        <title>Comparative genomics of Chlamydomonas.</title>
        <authorList>
            <person name="Craig R.J."/>
            <person name="Hasan A.R."/>
            <person name="Ness R.W."/>
            <person name="Keightley P.D."/>
        </authorList>
    </citation>
    <scope>NUCLEOTIDE SEQUENCE</scope>
    <source>
        <strain evidence="5">CCAP 11/70</strain>
    </source>
</reference>
<evidence type="ECO:0000313" key="6">
    <source>
        <dbReference type="Proteomes" id="UP000612055"/>
    </source>
</evidence>
<dbReference type="InterPro" id="IPR012677">
    <property type="entry name" value="Nucleotide-bd_a/b_plait_sf"/>
</dbReference>
<evidence type="ECO:0000313" key="5">
    <source>
        <dbReference type="EMBL" id="KAG2484588.1"/>
    </source>
</evidence>
<evidence type="ECO:0000256" key="2">
    <source>
        <dbReference type="ARBA" id="ARBA00022884"/>
    </source>
</evidence>
<dbReference type="EMBL" id="JAEHOE010000147">
    <property type="protein sequence ID" value="KAG2484588.1"/>
    <property type="molecule type" value="Genomic_DNA"/>
</dbReference>
<dbReference type="SUPFAM" id="SSF54928">
    <property type="entry name" value="RNA-binding domain, RBD"/>
    <property type="match status" value="2"/>
</dbReference>
<proteinExistence type="predicted"/>
<evidence type="ECO:0000256" key="3">
    <source>
        <dbReference type="SAM" id="MobiDB-lite"/>
    </source>
</evidence>
<dbReference type="PANTHER" id="PTHR13976">
    <property type="entry name" value="HETEROGENEOUS NUCLEAR RIBONUCLEOPROTEIN-RELATED"/>
    <property type="match status" value="1"/>
</dbReference>
<dbReference type="InterPro" id="IPR050666">
    <property type="entry name" value="ESRP"/>
</dbReference>
<feature type="compositionally biased region" description="Basic and acidic residues" evidence="3">
    <location>
        <begin position="1"/>
        <end position="13"/>
    </location>
</feature>
<name>A0A836BRF0_9CHLO</name>
<dbReference type="Proteomes" id="UP000612055">
    <property type="component" value="Unassembled WGS sequence"/>
</dbReference>
<dbReference type="GO" id="GO:0003723">
    <property type="term" value="F:RNA binding"/>
    <property type="evidence" value="ECO:0007669"/>
    <property type="project" value="UniProtKB-KW"/>
</dbReference>
<feature type="region of interest" description="Disordered" evidence="3">
    <location>
        <begin position="1"/>
        <end position="30"/>
    </location>
</feature>
<dbReference type="OrthoDB" id="431068at2759"/>
<evidence type="ECO:0000256" key="1">
    <source>
        <dbReference type="ARBA" id="ARBA00022737"/>
    </source>
</evidence>
<dbReference type="AlphaFoldDB" id="A0A836BRF0"/>